<name>A0A7N0RIA2_KALFE</name>
<dbReference type="PROSITE" id="PS50089">
    <property type="entry name" value="ZF_RING_2"/>
    <property type="match status" value="1"/>
</dbReference>
<evidence type="ECO:0000256" key="2">
    <source>
        <dbReference type="ARBA" id="ARBA00012483"/>
    </source>
</evidence>
<proteinExistence type="predicted"/>
<comment type="catalytic activity">
    <reaction evidence="1">
        <text>S-ubiquitinyl-[E2 ubiquitin-conjugating enzyme]-L-cysteine + [acceptor protein]-L-lysine = [E2 ubiquitin-conjugating enzyme]-L-cysteine + N(6)-ubiquitinyl-[acceptor protein]-L-lysine.</text>
        <dbReference type="EC" id="2.3.2.27"/>
    </reaction>
</comment>
<organism evidence="11 12">
    <name type="scientific">Kalanchoe fedtschenkoi</name>
    <name type="common">Lavender scallops</name>
    <name type="synonym">South American air plant</name>
    <dbReference type="NCBI Taxonomy" id="63787"/>
    <lineage>
        <taxon>Eukaryota</taxon>
        <taxon>Viridiplantae</taxon>
        <taxon>Streptophyta</taxon>
        <taxon>Embryophyta</taxon>
        <taxon>Tracheophyta</taxon>
        <taxon>Spermatophyta</taxon>
        <taxon>Magnoliopsida</taxon>
        <taxon>eudicotyledons</taxon>
        <taxon>Gunneridae</taxon>
        <taxon>Pentapetalae</taxon>
        <taxon>Saxifragales</taxon>
        <taxon>Crassulaceae</taxon>
        <taxon>Kalanchoe</taxon>
    </lineage>
</organism>
<evidence type="ECO:0000256" key="7">
    <source>
        <dbReference type="ARBA" id="ARBA00022833"/>
    </source>
</evidence>
<keyword evidence="7" id="KW-0862">Zinc</keyword>
<dbReference type="FunFam" id="3.30.40.10:FF:000022">
    <property type="entry name" value="E3 ubiquitin-protein ligase RING1-like"/>
    <property type="match status" value="1"/>
</dbReference>
<feature type="region of interest" description="Disordered" evidence="9">
    <location>
        <begin position="39"/>
        <end position="87"/>
    </location>
</feature>
<dbReference type="GO" id="GO:0061630">
    <property type="term" value="F:ubiquitin protein ligase activity"/>
    <property type="evidence" value="ECO:0007669"/>
    <property type="project" value="UniProtKB-EC"/>
</dbReference>
<evidence type="ECO:0000256" key="1">
    <source>
        <dbReference type="ARBA" id="ARBA00000900"/>
    </source>
</evidence>
<evidence type="ECO:0000313" key="11">
    <source>
        <dbReference type="EnsemblPlants" id="Kaladp0011s0677.1.v1.1.CDS.1"/>
    </source>
</evidence>
<dbReference type="Gene3D" id="3.30.40.10">
    <property type="entry name" value="Zinc/RING finger domain, C3HC4 (zinc finger)"/>
    <property type="match status" value="1"/>
</dbReference>
<dbReference type="InterPro" id="IPR010543">
    <property type="entry name" value="DUF1117"/>
</dbReference>
<sequence length="359" mass="39353">MASSGSSVWCYQCRRFIRSSINQTVICRRCGGGFVEEVENPPMSPQPRRFPIGGASADSSPNLTQDSGSRLRRNRMNGGDRSPYNPVVVLRRPDFGDGDSASYDLYYDDNSGLGLRPMPSNAADLLMSSGFDRLLDHLSQLENNGVWRSDKPPASKAAVESLPTILIGDCHVAAESHCAICTEQFELHAEAREMPCKHIYHSACVLPWLALRNSCPVCRHELPTGSPGANREDEAVGLTIWRLPGGGFAVGRFTGGRRAGEAEFPLVYTEMDGGLNIGGGGSGVSRGVSWPSRGRRSREQGRFSSAIRNLFSFFGRRRRSSNVISSHDESVMVRRSQSSSIFGRRLSRRGNSHAWALSR</sequence>
<keyword evidence="3" id="KW-0808">Transferase</keyword>
<dbReference type="EnsemblPlants" id="Kaladp0011s0677.1.v1.1">
    <property type="protein sequence ID" value="Kaladp0011s0677.1.v1.1.CDS.1"/>
    <property type="gene ID" value="Kaladp0011s0677.v1.1"/>
</dbReference>
<reference evidence="11" key="1">
    <citation type="submission" date="2021-01" db="UniProtKB">
        <authorList>
            <consortium name="EnsemblPlants"/>
        </authorList>
    </citation>
    <scope>IDENTIFICATION</scope>
</reference>
<dbReference type="GO" id="GO:0008270">
    <property type="term" value="F:zinc ion binding"/>
    <property type="evidence" value="ECO:0007669"/>
    <property type="project" value="UniProtKB-KW"/>
</dbReference>
<evidence type="ECO:0000256" key="3">
    <source>
        <dbReference type="ARBA" id="ARBA00022679"/>
    </source>
</evidence>
<dbReference type="Gramene" id="Kaladp0011s0677.1.v1.1">
    <property type="protein sequence ID" value="Kaladp0011s0677.1.v1.1.CDS.1"/>
    <property type="gene ID" value="Kaladp0011s0677.v1.1"/>
</dbReference>
<dbReference type="InterPro" id="IPR039525">
    <property type="entry name" value="RNF126-like_zinc-ribbon"/>
</dbReference>
<dbReference type="SMART" id="SM00184">
    <property type="entry name" value="RING"/>
    <property type="match status" value="1"/>
</dbReference>
<evidence type="ECO:0000256" key="9">
    <source>
        <dbReference type="SAM" id="MobiDB-lite"/>
    </source>
</evidence>
<dbReference type="PANTHER" id="PTHR15710:SF217">
    <property type="entry name" value="E3 UBIQUITIN-PROTEIN LIGASE RDUF2"/>
    <property type="match status" value="1"/>
</dbReference>
<evidence type="ECO:0000256" key="5">
    <source>
        <dbReference type="ARBA" id="ARBA00022771"/>
    </source>
</evidence>
<dbReference type="CDD" id="cd16669">
    <property type="entry name" value="RING-H2_RNF181"/>
    <property type="match status" value="1"/>
</dbReference>
<dbReference type="AlphaFoldDB" id="A0A7N0RIA2"/>
<dbReference type="SUPFAM" id="SSF57850">
    <property type="entry name" value="RING/U-box"/>
    <property type="match status" value="1"/>
</dbReference>
<evidence type="ECO:0000259" key="10">
    <source>
        <dbReference type="PROSITE" id="PS50089"/>
    </source>
</evidence>
<feature type="domain" description="RING-type" evidence="10">
    <location>
        <begin position="178"/>
        <end position="219"/>
    </location>
</feature>
<dbReference type="InterPro" id="IPR013083">
    <property type="entry name" value="Znf_RING/FYVE/PHD"/>
</dbReference>
<dbReference type="EC" id="2.3.2.27" evidence="2"/>
<keyword evidence="5 8" id="KW-0863">Zinc-finger</keyword>
<keyword evidence="12" id="KW-1185">Reference proteome</keyword>
<dbReference type="Proteomes" id="UP000594263">
    <property type="component" value="Unplaced"/>
</dbReference>
<dbReference type="GO" id="GO:0016567">
    <property type="term" value="P:protein ubiquitination"/>
    <property type="evidence" value="ECO:0007669"/>
    <property type="project" value="TreeGrafter"/>
</dbReference>
<dbReference type="OMA" id="ATIACPH"/>
<protein>
    <recommendedName>
        <fullName evidence="2">RING-type E3 ubiquitin transferase</fullName>
        <ecNumber evidence="2">2.3.2.27</ecNumber>
    </recommendedName>
</protein>
<dbReference type="Pfam" id="PF14369">
    <property type="entry name" value="Zn_ribbon_19"/>
    <property type="match status" value="1"/>
</dbReference>
<dbReference type="Pfam" id="PF06547">
    <property type="entry name" value="DUF1117"/>
    <property type="match status" value="1"/>
</dbReference>
<dbReference type="GO" id="GO:0005737">
    <property type="term" value="C:cytoplasm"/>
    <property type="evidence" value="ECO:0007669"/>
    <property type="project" value="TreeGrafter"/>
</dbReference>
<dbReference type="CDD" id="cd00029">
    <property type="entry name" value="C1"/>
    <property type="match status" value="1"/>
</dbReference>
<evidence type="ECO:0000256" key="8">
    <source>
        <dbReference type="PROSITE-ProRule" id="PRU00175"/>
    </source>
</evidence>
<dbReference type="PANTHER" id="PTHR15710">
    <property type="entry name" value="E3 UBIQUITIN-PROTEIN LIGASE PRAJA"/>
    <property type="match status" value="1"/>
</dbReference>
<evidence type="ECO:0000313" key="12">
    <source>
        <dbReference type="Proteomes" id="UP000594263"/>
    </source>
</evidence>
<keyword evidence="4" id="KW-0479">Metal-binding</keyword>
<feature type="compositionally biased region" description="Polar residues" evidence="9">
    <location>
        <begin position="57"/>
        <end position="68"/>
    </location>
</feature>
<accession>A0A7N0RIA2</accession>
<keyword evidence="6" id="KW-0833">Ubl conjugation pathway</keyword>
<dbReference type="Pfam" id="PF13639">
    <property type="entry name" value="zf-RING_2"/>
    <property type="match status" value="1"/>
</dbReference>
<evidence type="ECO:0000256" key="6">
    <source>
        <dbReference type="ARBA" id="ARBA00022786"/>
    </source>
</evidence>
<dbReference type="InterPro" id="IPR001841">
    <property type="entry name" value="Znf_RING"/>
</dbReference>
<evidence type="ECO:0000256" key="4">
    <source>
        <dbReference type="ARBA" id="ARBA00022723"/>
    </source>
</evidence>